<keyword evidence="8" id="KW-0624">Polysaccharide degradation</keyword>
<keyword evidence="4" id="KW-0378">Hydrolase</keyword>
<dbReference type="SUPFAM" id="SSF63446">
    <property type="entry name" value="Type I dockerin domain"/>
    <property type="match status" value="1"/>
</dbReference>
<name>F1T7G9_9FIRM</name>
<dbReference type="EC" id="3.2.1.4" evidence="2"/>
<evidence type="ECO:0000313" key="12">
    <source>
        <dbReference type="Proteomes" id="UP000003860"/>
    </source>
</evidence>
<dbReference type="GO" id="GO:0008810">
    <property type="term" value="F:cellulase activity"/>
    <property type="evidence" value="ECO:0007669"/>
    <property type="project" value="UniProtKB-EC"/>
</dbReference>
<feature type="signal peptide" evidence="9">
    <location>
        <begin position="1"/>
        <end position="30"/>
    </location>
</feature>
<comment type="catalytic activity">
    <reaction evidence="1">
        <text>Endohydrolysis of (1-&gt;4)-beta-D-glucosidic linkages in cellulose, lichenin and cereal beta-D-glucans.</text>
        <dbReference type="EC" id="3.2.1.4"/>
    </reaction>
</comment>
<evidence type="ECO:0000256" key="8">
    <source>
        <dbReference type="ARBA" id="ARBA00023326"/>
    </source>
</evidence>
<comment type="caution">
    <text evidence="11">The sequence shown here is derived from an EMBL/GenBank/DDBJ whole genome shotgun (WGS) entry which is preliminary data.</text>
</comment>
<evidence type="ECO:0000256" key="6">
    <source>
        <dbReference type="ARBA" id="ARBA00023277"/>
    </source>
</evidence>
<dbReference type="GO" id="GO:0030245">
    <property type="term" value="P:cellulose catabolic process"/>
    <property type="evidence" value="ECO:0007669"/>
    <property type="project" value="UniProtKB-KW"/>
</dbReference>
<dbReference type="STRING" id="588581.Cpap_3850"/>
<dbReference type="RefSeq" id="WP_004616084.1">
    <property type="nucleotide sequence ID" value="NZ_ACXX02000001.1"/>
</dbReference>
<accession>F1T7G9</accession>
<keyword evidence="12" id="KW-1185">Reference proteome</keyword>
<evidence type="ECO:0000256" key="1">
    <source>
        <dbReference type="ARBA" id="ARBA00000966"/>
    </source>
</evidence>
<reference evidence="11" key="2">
    <citation type="submission" date="2011-01" db="EMBL/GenBank/DDBJ databases">
        <title>The Non-contiguous Finished genome of Clostridium papyrosolvens.</title>
        <authorList>
            <person name="Lucas S."/>
            <person name="Copeland A."/>
            <person name="Lapidus A."/>
            <person name="Cheng J.-F."/>
            <person name="Goodwin L."/>
            <person name="Pitluck S."/>
            <person name="Misra M."/>
            <person name="Chertkov O."/>
            <person name="Detter J.C."/>
            <person name="Han C."/>
            <person name="Tapia R."/>
            <person name="Land M."/>
            <person name="Hauser L."/>
            <person name="Kyrpides N."/>
            <person name="Ivanova N."/>
            <person name="Pagani I."/>
            <person name="Mouttaki H."/>
            <person name="He Z."/>
            <person name="Zhou J."/>
            <person name="Hemme C.L."/>
            <person name="Woyke T."/>
        </authorList>
    </citation>
    <scope>NUCLEOTIDE SEQUENCE [LARGE SCALE GENOMIC DNA]</scope>
    <source>
        <strain evidence="11">DSM 2782</strain>
    </source>
</reference>
<dbReference type="AlphaFoldDB" id="F1T7G9"/>
<dbReference type="PROSITE" id="PS51766">
    <property type="entry name" value="DOCKERIN"/>
    <property type="match status" value="1"/>
</dbReference>
<evidence type="ECO:0000259" key="10">
    <source>
        <dbReference type="PROSITE" id="PS51766"/>
    </source>
</evidence>
<feature type="domain" description="Dockerin" evidence="10">
    <location>
        <begin position="33"/>
        <end position="103"/>
    </location>
</feature>
<organism evidence="11 12">
    <name type="scientific">Ruminiclostridium papyrosolvens DSM 2782</name>
    <dbReference type="NCBI Taxonomy" id="588581"/>
    <lineage>
        <taxon>Bacteria</taxon>
        <taxon>Bacillati</taxon>
        <taxon>Bacillota</taxon>
        <taxon>Clostridia</taxon>
        <taxon>Eubacteriales</taxon>
        <taxon>Oscillospiraceae</taxon>
        <taxon>Ruminiclostridium</taxon>
    </lineage>
</organism>
<dbReference type="InterPro" id="IPR016134">
    <property type="entry name" value="Dockerin_dom"/>
</dbReference>
<dbReference type="CDD" id="cd14256">
    <property type="entry name" value="Dockerin_I"/>
    <property type="match status" value="1"/>
</dbReference>
<feature type="chain" id="PRO_5003271112" description="cellulase" evidence="9">
    <location>
        <begin position="31"/>
        <end position="236"/>
    </location>
</feature>
<evidence type="ECO:0000256" key="5">
    <source>
        <dbReference type="ARBA" id="ARBA00023001"/>
    </source>
</evidence>
<dbReference type="OrthoDB" id="1738735at2"/>
<protein>
    <recommendedName>
        <fullName evidence="2">cellulase</fullName>
        <ecNumber evidence="2">3.2.1.4</ecNumber>
    </recommendedName>
</protein>
<dbReference type="Proteomes" id="UP000003860">
    <property type="component" value="Unassembled WGS sequence"/>
</dbReference>
<dbReference type="PROSITE" id="PS00018">
    <property type="entry name" value="EF_HAND_1"/>
    <property type="match status" value="1"/>
</dbReference>
<keyword evidence="5" id="KW-0136">Cellulose degradation</keyword>
<evidence type="ECO:0000256" key="7">
    <source>
        <dbReference type="ARBA" id="ARBA00023295"/>
    </source>
</evidence>
<dbReference type="InterPro" id="IPR018247">
    <property type="entry name" value="EF_Hand_1_Ca_BS"/>
</dbReference>
<dbReference type="Gene3D" id="1.10.1330.10">
    <property type="entry name" value="Dockerin domain"/>
    <property type="match status" value="1"/>
</dbReference>
<dbReference type="InterPro" id="IPR036439">
    <property type="entry name" value="Dockerin_dom_sf"/>
</dbReference>
<keyword evidence="7" id="KW-0326">Glycosidase</keyword>
<evidence type="ECO:0000256" key="9">
    <source>
        <dbReference type="SAM" id="SignalP"/>
    </source>
</evidence>
<evidence type="ECO:0000256" key="2">
    <source>
        <dbReference type="ARBA" id="ARBA00012601"/>
    </source>
</evidence>
<dbReference type="InterPro" id="IPR002105">
    <property type="entry name" value="Dockerin_1_rpt"/>
</dbReference>
<dbReference type="EMBL" id="ACXX02000001">
    <property type="protein sequence ID" value="EGD49417.1"/>
    <property type="molecule type" value="Genomic_DNA"/>
</dbReference>
<reference evidence="11" key="1">
    <citation type="submission" date="2009-07" db="EMBL/GenBank/DDBJ databases">
        <authorList>
            <consortium name="US DOE Joint Genome Institute (JGI-PGF)"/>
            <person name="Lucas S."/>
            <person name="Copeland A."/>
            <person name="Lapidus A."/>
            <person name="Glavina del Rio T."/>
            <person name="Tice H."/>
            <person name="Bruce D."/>
            <person name="Goodwin L."/>
            <person name="Pitluck S."/>
            <person name="Larimer F."/>
            <person name="Land M.L."/>
            <person name="Mouttaki H."/>
            <person name="He Z."/>
            <person name="Zhou J."/>
            <person name="Hemme C.L."/>
        </authorList>
    </citation>
    <scope>NUCLEOTIDE SEQUENCE [LARGE SCALE GENOMIC DNA]</scope>
    <source>
        <strain evidence="11">DSM 2782</strain>
    </source>
</reference>
<sequence length="236" mass="25921">MKGLRKSKAVFAMALVLALLITCGAFPVAAQEGGLIIGDANGDGLVNVTDAAILNLYVSGYTNTFPYDMADYTMDVNDDGYINRQDFDLLNKFISGSLASLPSADILRNMPQTVFQYSYVNGAWGYRNIRLSIDKQGNIYTSGNITPNVDPSTIKVPKIEIESMYLDLYLASQGTITNPQNAACDMGINVYGGNIVKNGALQYVFLKQYGDVDQENMSPYTQTLVDWLDGYVDMIY</sequence>
<evidence type="ECO:0000256" key="3">
    <source>
        <dbReference type="ARBA" id="ARBA00022729"/>
    </source>
</evidence>
<evidence type="ECO:0000256" key="4">
    <source>
        <dbReference type="ARBA" id="ARBA00022801"/>
    </source>
</evidence>
<evidence type="ECO:0000313" key="11">
    <source>
        <dbReference type="EMBL" id="EGD49417.1"/>
    </source>
</evidence>
<keyword evidence="3 9" id="KW-0732">Signal</keyword>
<gene>
    <name evidence="11" type="ORF">Cpap_3850</name>
</gene>
<proteinExistence type="predicted"/>
<dbReference type="Pfam" id="PF00404">
    <property type="entry name" value="Dockerin_1"/>
    <property type="match status" value="1"/>
</dbReference>
<keyword evidence="6" id="KW-0119">Carbohydrate metabolism</keyword>